<dbReference type="EMBL" id="BMZQ01000006">
    <property type="protein sequence ID" value="GHD23557.1"/>
    <property type="molecule type" value="Genomic_DNA"/>
</dbReference>
<evidence type="ECO:0000313" key="2">
    <source>
        <dbReference type="Proteomes" id="UP000630142"/>
    </source>
</evidence>
<reference evidence="1" key="1">
    <citation type="journal article" date="2014" name="Int. J. Syst. Evol. Microbiol.">
        <title>Complete genome sequence of Corynebacterium casei LMG S-19264T (=DSM 44701T), isolated from a smear-ripened cheese.</title>
        <authorList>
            <consortium name="US DOE Joint Genome Institute (JGI-PGF)"/>
            <person name="Walter F."/>
            <person name="Albersmeier A."/>
            <person name="Kalinowski J."/>
            <person name="Ruckert C."/>
        </authorList>
    </citation>
    <scope>NUCLEOTIDE SEQUENCE</scope>
    <source>
        <strain evidence="1">KCTC 42249</strain>
    </source>
</reference>
<comment type="caution">
    <text evidence="1">The sequence shown here is derived from an EMBL/GenBank/DDBJ whole genome shotgun (WGS) entry which is preliminary data.</text>
</comment>
<organism evidence="1 2">
    <name type="scientific">Tianweitania populi</name>
    <dbReference type="NCBI Taxonomy" id="1607949"/>
    <lineage>
        <taxon>Bacteria</taxon>
        <taxon>Pseudomonadati</taxon>
        <taxon>Pseudomonadota</taxon>
        <taxon>Alphaproteobacteria</taxon>
        <taxon>Hyphomicrobiales</taxon>
        <taxon>Phyllobacteriaceae</taxon>
        <taxon>Tianweitania</taxon>
    </lineage>
</organism>
<dbReference type="AlphaFoldDB" id="A0A8J3DRZ9"/>
<gene>
    <name evidence="1" type="ORF">GCM10016234_38850</name>
</gene>
<reference evidence="1" key="2">
    <citation type="submission" date="2020-09" db="EMBL/GenBank/DDBJ databases">
        <authorList>
            <person name="Sun Q."/>
            <person name="Kim S."/>
        </authorList>
    </citation>
    <scope>NUCLEOTIDE SEQUENCE</scope>
    <source>
        <strain evidence="1">KCTC 42249</strain>
    </source>
</reference>
<evidence type="ECO:0000313" key="1">
    <source>
        <dbReference type="EMBL" id="GHD23557.1"/>
    </source>
</evidence>
<name>A0A8J3DRZ9_9HYPH</name>
<accession>A0A8J3DRZ9</accession>
<sequence>MTFLETTALRCRPPDNLAELYAKYSEFPVYRIDDDTGGFLVEYEDNSFAIVKPTPQSLEIEIRSAEYILCGAIGAQVLATLHRIVPEIPSEVPFKIEGRRPHVAWDEITRTRTPLNFCPNAS</sequence>
<protein>
    <submittedName>
        <fullName evidence="1">Uncharacterized protein</fullName>
    </submittedName>
</protein>
<dbReference type="RefSeq" id="WP_113491283.1">
    <property type="nucleotide sequence ID" value="NZ_BMZQ01000006.1"/>
</dbReference>
<keyword evidence="2" id="KW-1185">Reference proteome</keyword>
<proteinExistence type="predicted"/>
<dbReference type="Proteomes" id="UP000630142">
    <property type="component" value="Unassembled WGS sequence"/>
</dbReference>